<dbReference type="OrthoDB" id="4772757at2759"/>
<dbReference type="EMBL" id="JAPQKI010000011">
    <property type="protein sequence ID" value="KAJ5082878.1"/>
    <property type="molecule type" value="Genomic_DNA"/>
</dbReference>
<evidence type="ECO:0000313" key="2">
    <source>
        <dbReference type="Proteomes" id="UP001149074"/>
    </source>
</evidence>
<keyword evidence="2" id="KW-1185">Reference proteome</keyword>
<protein>
    <submittedName>
        <fullName evidence="1">NACHT nucleoside triphosphatase</fullName>
    </submittedName>
</protein>
<evidence type="ECO:0000313" key="1">
    <source>
        <dbReference type="EMBL" id="KAJ5082878.1"/>
    </source>
</evidence>
<reference evidence="1" key="1">
    <citation type="submission" date="2022-11" db="EMBL/GenBank/DDBJ databases">
        <authorList>
            <person name="Petersen C."/>
        </authorList>
    </citation>
    <scope>NUCLEOTIDE SEQUENCE</scope>
    <source>
        <strain evidence="1">IBT 30761</strain>
    </source>
</reference>
<comment type="caution">
    <text evidence="1">The sequence shown here is derived from an EMBL/GenBank/DDBJ whole genome shotgun (WGS) entry which is preliminary data.</text>
</comment>
<gene>
    <name evidence="1" type="ORF">N7532_011921</name>
</gene>
<dbReference type="AlphaFoldDB" id="A0A9W9EJ97"/>
<sequence>MADRASITSRIAVLLSSGNEMTESIRNMDVIKTSAEAIVLQDLQNLLGVLRSLEVAIQARDGLSHITPDTLQALDDAVMRCERSTFSNLQSEKRGHQESHQN</sequence>
<organism evidence="1 2">
    <name type="scientific">Penicillium argentinense</name>
    <dbReference type="NCBI Taxonomy" id="1131581"/>
    <lineage>
        <taxon>Eukaryota</taxon>
        <taxon>Fungi</taxon>
        <taxon>Dikarya</taxon>
        <taxon>Ascomycota</taxon>
        <taxon>Pezizomycotina</taxon>
        <taxon>Eurotiomycetes</taxon>
        <taxon>Eurotiomycetidae</taxon>
        <taxon>Eurotiales</taxon>
        <taxon>Aspergillaceae</taxon>
        <taxon>Penicillium</taxon>
    </lineage>
</organism>
<accession>A0A9W9EJ97</accession>
<proteinExistence type="predicted"/>
<dbReference type="GeneID" id="81363391"/>
<name>A0A9W9EJ97_9EURO</name>
<dbReference type="RefSeq" id="XP_056469400.1">
    <property type="nucleotide sequence ID" value="XM_056624412.1"/>
</dbReference>
<reference evidence="1" key="2">
    <citation type="journal article" date="2023" name="IMA Fungus">
        <title>Comparative genomic study of the Penicillium genus elucidates a diverse pangenome and 15 lateral gene transfer events.</title>
        <authorList>
            <person name="Petersen C."/>
            <person name="Sorensen T."/>
            <person name="Nielsen M.R."/>
            <person name="Sondergaard T.E."/>
            <person name="Sorensen J.L."/>
            <person name="Fitzpatrick D.A."/>
            <person name="Frisvad J.C."/>
            <person name="Nielsen K.L."/>
        </authorList>
    </citation>
    <scope>NUCLEOTIDE SEQUENCE</scope>
    <source>
        <strain evidence="1">IBT 30761</strain>
    </source>
</reference>
<dbReference type="Proteomes" id="UP001149074">
    <property type="component" value="Unassembled WGS sequence"/>
</dbReference>